<proteinExistence type="predicted"/>
<evidence type="ECO:0000313" key="1">
    <source>
        <dbReference type="EMBL" id="MDJ1176256.1"/>
    </source>
</evidence>
<dbReference type="RefSeq" id="WP_283768544.1">
    <property type="nucleotide sequence ID" value="NZ_JAQOSO010000101.1"/>
</dbReference>
<dbReference type="Proteomes" id="UP001235849">
    <property type="component" value="Unassembled WGS sequence"/>
</dbReference>
<reference evidence="1 2" key="1">
    <citation type="submission" date="2023-01" db="EMBL/GenBank/DDBJ databases">
        <title>Novel diversity within Roseofilum (Cyanobacteria; Desertifilaceae) from marine benthic mats with descriptions of four novel species.</title>
        <authorList>
            <person name="Wang Y."/>
            <person name="Berthold D.E."/>
            <person name="Hu J."/>
            <person name="Lefler F.W."/>
            <person name="Laughinghouse H.D. IV."/>
        </authorList>
    </citation>
    <scope>NUCLEOTIDE SEQUENCE [LARGE SCALE GENOMIC DNA]</scope>
    <source>
        <strain evidence="1 2">BLCC-M114</strain>
    </source>
</reference>
<dbReference type="NCBIfam" id="TIGR02574">
    <property type="entry name" value="stabl_TIGR02574"/>
    <property type="match status" value="1"/>
</dbReference>
<evidence type="ECO:0000313" key="2">
    <source>
        <dbReference type="Proteomes" id="UP001235849"/>
    </source>
</evidence>
<dbReference type="EMBL" id="JAQOSO010000101">
    <property type="protein sequence ID" value="MDJ1176256.1"/>
    <property type="molecule type" value="Genomic_DNA"/>
</dbReference>
<keyword evidence="2" id="KW-1185">Reference proteome</keyword>
<dbReference type="InterPro" id="IPR013406">
    <property type="entry name" value="CHP02574_addiction_mod"/>
</dbReference>
<accession>A0ABT7BCL3</accession>
<sequence>MEQSLIDNVLQLSPSDKMRLLNVIYSSLENPNEAIDKIWYDEAERRLAAFESGRVKGIPAAEVLGYQ</sequence>
<comment type="caution">
    <text evidence="1">The sequence shown here is derived from an EMBL/GenBank/DDBJ whole genome shotgun (WGS) entry which is preliminary data.</text>
</comment>
<organism evidence="1 2">
    <name type="scientific">Roseofilum capinflatum BLCC-M114</name>
    <dbReference type="NCBI Taxonomy" id="3022440"/>
    <lineage>
        <taxon>Bacteria</taxon>
        <taxon>Bacillati</taxon>
        <taxon>Cyanobacteriota</taxon>
        <taxon>Cyanophyceae</taxon>
        <taxon>Desertifilales</taxon>
        <taxon>Desertifilaceae</taxon>
        <taxon>Roseofilum</taxon>
        <taxon>Roseofilum capinflatum</taxon>
    </lineage>
</organism>
<name>A0ABT7BCL3_9CYAN</name>
<dbReference type="Pfam" id="PF09720">
    <property type="entry name" value="Unstab_antitox"/>
    <property type="match status" value="1"/>
</dbReference>
<protein>
    <submittedName>
        <fullName evidence="1">Addiction module protein</fullName>
    </submittedName>
</protein>
<gene>
    <name evidence="1" type="ORF">PMG25_19415</name>
</gene>